<gene>
    <name evidence="6" type="ORF">DES41_101572</name>
</gene>
<dbReference type="EMBL" id="QPJK01000001">
    <property type="protein sequence ID" value="RCW75968.1"/>
    <property type="molecule type" value="Genomic_DNA"/>
</dbReference>
<evidence type="ECO:0000256" key="2">
    <source>
        <dbReference type="ARBA" id="ARBA00034247"/>
    </source>
</evidence>
<evidence type="ECO:0000259" key="4">
    <source>
        <dbReference type="PROSITE" id="PS50110"/>
    </source>
</evidence>
<comment type="caution">
    <text evidence="6">The sequence shown here is derived from an EMBL/GenBank/DDBJ whole genome shotgun (WGS) entry which is preliminary data.</text>
</comment>
<feature type="modified residue" description="4-aspartylphosphate" evidence="3">
    <location>
        <position position="56"/>
    </location>
</feature>
<evidence type="ECO:0000256" key="3">
    <source>
        <dbReference type="PROSITE-ProRule" id="PRU00169"/>
    </source>
</evidence>
<dbReference type="Pfam" id="PF00072">
    <property type="entry name" value="Response_reg"/>
    <property type="match status" value="1"/>
</dbReference>
<dbReference type="Pfam" id="PF00990">
    <property type="entry name" value="GGDEF"/>
    <property type="match status" value="1"/>
</dbReference>
<dbReference type="AlphaFoldDB" id="A0A368Y972"/>
<organism evidence="6 7">
    <name type="scientific">Pseudorhodoferax soli</name>
    <dbReference type="NCBI Taxonomy" id="545864"/>
    <lineage>
        <taxon>Bacteria</taxon>
        <taxon>Pseudomonadati</taxon>
        <taxon>Pseudomonadota</taxon>
        <taxon>Betaproteobacteria</taxon>
        <taxon>Burkholderiales</taxon>
        <taxon>Comamonadaceae</taxon>
    </lineage>
</organism>
<dbReference type="GO" id="GO:0043709">
    <property type="term" value="P:cell adhesion involved in single-species biofilm formation"/>
    <property type="evidence" value="ECO:0007669"/>
    <property type="project" value="TreeGrafter"/>
</dbReference>
<dbReference type="InterPro" id="IPR029787">
    <property type="entry name" value="Nucleotide_cyclase"/>
</dbReference>
<dbReference type="InterPro" id="IPR011006">
    <property type="entry name" value="CheY-like_superfamily"/>
</dbReference>
<dbReference type="NCBIfam" id="TIGR00254">
    <property type="entry name" value="GGDEF"/>
    <property type="match status" value="1"/>
</dbReference>
<comment type="catalytic activity">
    <reaction evidence="2">
        <text>2 GTP = 3',3'-c-di-GMP + 2 diphosphate</text>
        <dbReference type="Rhea" id="RHEA:24898"/>
        <dbReference type="ChEBI" id="CHEBI:33019"/>
        <dbReference type="ChEBI" id="CHEBI:37565"/>
        <dbReference type="ChEBI" id="CHEBI:58805"/>
        <dbReference type="EC" id="2.7.7.65"/>
    </reaction>
</comment>
<evidence type="ECO:0000259" key="5">
    <source>
        <dbReference type="PROSITE" id="PS50887"/>
    </source>
</evidence>
<dbReference type="GO" id="GO:1902201">
    <property type="term" value="P:negative regulation of bacterial-type flagellum-dependent cell motility"/>
    <property type="evidence" value="ECO:0007669"/>
    <property type="project" value="TreeGrafter"/>
</dbReference>
<dbReference type="GO" id="GO:0052621">
    <property type="term" value="F:diguanylate cyclase activity"/>
    <property type="evidence" value="ECO:0007669"/>
    <property type="project" value="UniProtKB-EC"/>
</dbReference>
<dbReference type="Proteomes" id="UP000252884">
    <property type="component" value="Unassembled WGS sequence"/>
</dbReference>
<dbReference type="SMART" id="SM00267">
    <property type="entry name" value="GGDEF"/>
    <property type="match status" value="1"/>
</dbReference>
<keyword evidence="3" id="KW-0597">Phosphoprotein</keyword>
<dbReference type="OrthoDB" id="9813903at2"/>
<dbReference type="InterPro" id="IPR001789">
    <property type="entry name" value="Sig_transdc_resp-reg_receiver"/>
</dbReference>
<accession>A0A368Y972</accession>
<feature type="domain" description="Response regulatory" evidence="4">
    <location>
        <begin position="8"/>
        <end position="123"/>
    </location>
</feature>
<dbReference type="GO" id="GO:0000160">
    <property type="term" value="P:phosphorelay signal transduction system"/>
    <property type="evidence" value="ECO:0007669"/>
    <property type="project" value="InterPro"/>
</dbReference>
<name>A0A368Y972_9BURK</name>
<evidence type="ECO:0000313" key="7">
    <source>
        <dbReference type="Proteomes" id="UP000252884"/>
    </source>
</evidence>
<dbReference type="GO" id="GO:0005886">
    <property type="term" value="C:plasma membrane"/>
    <property type="evidence" value="ECO:0007669"/>
    <property type="project" value="TreeGrafter"/>
</dbReference>
<evidence type="ECO:0000313" key="6">
    <source>
        <dbReference type="EMBL" id="RCW75968.1"/>
    </source>
</evidence>
<proteinExistence type="predicted"/>
<dbReference type="Gene3D" id="3.40.50.2300">
    <property type="match status" value="1"/>
</dbReference>
<dbReference type="InterPro" id="IPR000160">
    <property type="entry name" value="GGDEF_dom"/>
</dbReference>
<dbReference type="PROSITE" id="PS50887">
    <property type="entry name" value="GGDEF"/>
    <property type="match status" value="1"/>
</dbReference>
<reference evidence="6 7" key="1">
    <citation type="submission" date="2018-07" db="EMBL/GenBank/DDBJ databases">
        <title>Genomic Encyclopedia of Type Strains, Phase IV (KMG-IV): sequencing the most valuable type-strain genomes for metagenomic binning, comparative biology and taxonomic classification.</title>
        <authorList>
            <person name="Goeker M."/>
        </authorList>
    </citation>
    <scope>NUCLEOTIDE SEQUENCE [LARGE SCALE GENOMIC DNA]</scope>
    <source>
        <strain evidence="6 7">DSM 21634</strain>
    </source>
</reference>
<dbReference type="FunFam" id="3.30.70.270:FF:000001">
    <property type="entry name" value="Diguanylate cyclase domain protein"/>
    <property type="match status" value="1"/>
</dbReference>
<dbReference type="InterPro" id="IPR043128">
    <property type="entry name" value="Rev_trsase/Diguanyl_cyclase"/>
</dbReference>
<evidence type="ECO:0000256" key="1">
    <source>
        <dbReference type="ARBA" id="ARBA00012528"/>
    </source>
</evidence>
<dbReference type="PANTHER" id="PTHR45138:SF9">
    <property type="entry name" value="DIGUANYLATE CYCLASE DGCM-RELATED"/>
    <property type="match status" value="1"/>
</dbReference>
<protein>
    <recommendedName>
        <fullName evidence="1">diguanylate cyclase</fullName>
        <ecNumber evidence="1">2.7.7.65</ecNumber>
    </recommendedName>
</protein>
<dbReference type="InterPro" id="IPR050469">
    <property type="entry name" value="Diguanylate_Cyclase"/>
</dbReference>
<dbReference type="PROSITE" id="PS50110">
    <property type="entry name" value="RESPONSE_REGULATORY"/>
    <property type="match status" value="1"/>
</dbReference>
<keyword evidence="7" id="KW-1185">Reference proteome</keyword>
<dbReference type="SUPFAM" id="SSF52172">
    <property type="entry name" value="CheY-like"/>
    <property type="match status" value="1"/>
</dbReference>
<feature type="domain" description="GGDEF" evidence="5">
    <location>
        <begin position="166"/>
        <end position="302"/>
    </location>
</feature>
<dbReference type="EC" id="2.7.7.65" evidence="1"/>
<dbReference type="SMART" id="SM00448">
    <property type="entry name" value="REC"/>
    <property type="match status" value="1"/>
</dbReference>
<dbReference type="Gene3D" id="3.30.70.270">
    <property type="match status" value="1"/>
</dbReference>
<dbReference type="CDD" id="cd01949">
    <property type="entry name" value="GGDEF"/>
    <property type="match status" value="1"/>
</dbReference>
<dbReference type="SUPFAM" id="SSF55073">
    <property type="entry name" value="Nucleotide cyclase"/>
    <property type="match status" value="1"/>
</dbReference>
<dbReference type="RefSeq" id="WP_114465741.1">
    <property type="nucleotide sequence ID" value="NZ_QPJK01000001.1"/>
</dbReference>
<dbReference type="PANTHER" id="PTHR45138">
    <property type="entry name" value="REGULATORY COMPONENTS OF SENSORY TRANSDUCTION SYSTEM"/>
    <property type="match status" value="1"/>
</dbReference>
<sequence length="302" mass="32911">MDSNVRQTVLVVDDSALNRQMLTDLLRSDYAVISARNGEQGLELARQHQPDLILLDVVMPGLDGHEVLRLLKADGRTAVIGVIFITGLDSAAEEERGLRAGASDYVVKPFHAAVVRARVALHLQLARQRRLLEQLARIDGLTEIPNRRHFDGMLAQETARASRGGVGLALVLLDVDCFKQYNDHYGHAKGDRALQSIARVLQAGLRRPADLAARYGGEEFVLLMPDTDLDGAAGRAERLREAVEQLGLPHAWSDAAPCVTVSMGIAHAARSEDLSGAALLLQADRRLYVAKRTGRNRVVAEG</sequence>